<dbReference type="InterPro" id="IPR036291">
    <property type="entry name" value="NAD(P)-bd_dom_sf"/>
</dbReference>
<dbReference type="EC" id="1.1.1.47" evidence="3"/>
<dbReference type="GO" id="GO:0047936">
    <property type="term" value="F:glucose 1-dehydrogenase [NAD(P)+] activity"/>
    <property type="evidence" value="ECO:0007669"/>
    <property type="project" value="UniProtKB-EC"/>
</dbReference>
<evidence type="ECO:0000313" key="3">
    <source>
        <dbReference type="EMBL" id="MEX0387171.1"/>
    </source>
</evidence>
<dbReference type="PANTHER" id="PTHR24321">
    <property type="entry name" value="DEHYDROGENASES, SHORT CHAIN"/>
    <property type="match status" value="1"/>
</dbReference>
<dbReference type="EMBL" id="JBAKFJ010000001">
    <property type="protein sequence ID" value="MEX0387171.1"/>
    <property type="molecule type" value="Genomic_DNA"/>
</dbReference>
<accession>A0ABV3SAK9</accession>
<proteinExistence type="inferred from homology"/>
<gene>
    <name evidence="3" type="ORF">V6X64_09220</name>
</gene>
<dbReference type="InterPro" id="IPR002347">
    <property type="entry name" value="SDR_fam"/>
</dbReference>
<dbReference type="PRINTS" id="PR00081">
    <property type="entry name" value="GDHRDH"/>
</dbReference>
<evidence type="ECO:0000256" key="1">
    <source>
        <dbReference type="ARBA" id="ARBA00006484"/>
    </source>
</evidence>
<protein>
    <submittedName>
        <fullName evidence="3">Glucose 1-dehydrogenase</fullName>
        <ecNumber evidence="3">1.1.1.47</ecNumber>
    </submittedName>
</protein>
<keyword evidence="4" id="KW-1185">Reference proteome</keyword>
<dbReference type="NCBIfam" id="NF005559">
    <property type="entry name" value="PRK07231.1"/>
    <property type="match status" value="1"/>
</dbReference>
<evidence type="ECO:0000256" key="2">
    <source>
        <dbReference type="ARBA" id="ARBA00023002"/>
    </source>
</evidence>
<dbReference type="PROSITE" id="PS00061">
    <property type="entry name" value="ADH_SHORT"/>
    <property type="match status" value="1"/>
</dbReference>
<comment type="similarity">
    <text evidence="1">Belongs to the short-chain dehydrogenases/reductases (SDR) family.</text>
</comment>
<comment type="caution">
    <text evidence="3">The sequence shown here is derived from an EMBL/GenBank/DDBJ whole genome shotgun (WGS) entry which is preliminary data.</text>
</comment>
<dbReference type="RefSeq" id="WP_367967717.1">
    <property type="nucleotide sequence ID" value="NZ_JBAKFI010000002.1"/>
</dbReference>
<keyword evidence="2 3" id="KW-0560">Oxidoreductase</keyword>
<reference evidence="3 4" key="1">
    <citation type="submission" date="2024-02" db="EMBL/GenBank/DDBJ databases">
        <title>New especies of Spiribacter isolated from saline water.</title>
        <authorList>
            <person name="Leon M.J."/>
            <person name="De La Haba R."/>
            <person name="Sanchez-Porro C."/>
            <person name="Ventosa A."/>
        </authorList>
    </citation>
    <scope>NUCLEOTIDE SEQUENCE [LARGE SCALE GENOMIC DNA]</scope>
    <source>
        <strain evidence="4">ag22IC4-227</strain>
    </source>
</reference>
<evidence type="ECO:0000313" key="4">
    <source>
        <dbReference type="Proteomes" id="UP001556653"/>
    </source>
</evidence>
<dbReference type="Gene3D" id="3.40.50.720">
    <property type="entry name" value="NAD(P)-binding Rossmann-like Domain"/>
    <property type="match status" value="1"/>
</dbReference>
<name>A0ABV3SAK9_9GAMM</name>
<organism evidence="3 4">
    <name type="scientific">Spiribacter onubensis</name>
    <dbReference type="NCBI Taxonomy" id="3122420"/>
    <lineage>
        <taxon>Bacteria</taxon>
        <taxon>Pseudomonadati</taxon>
        <taxon>Pseudomonadota</taxon>
        <taxon>Gammaproteobacteria</taxon>
        <taxon>Chromatiales</taxon>
        <taxon>Ectothiorhodospiraceae</taxon>
        <taxon>Spiribacter</taxon>
    </lineage>
</organism>
<dbReference type="InterPro" id="IPR020904">
    <property type="entry name" value="Sc_DH/Rdtase_CS"/>
</dbReference>
<dbReference type="Proteomes" id="UP001556653">
    <property type="component" value="Unassembled WGS sequence"/>
</dbReference>
<dbReference type="Pfam" id="PF13561">
    <property type="entry name" value="adh_short_C2"/>
    <property type="match status" value="1"/>
</dbReference>
<dbReference type="PANTHER" id="PTHR24321:SF8">
    <property type="entry name" value="ESTRADIOL 17-BETA-DEHYDROGENASE 8-RELATED"/>
    <property type="match status" value="1"/>
</dbReference>
<dbReference type="SUPFAM" id="SSF51735">
    <property type="entry name" value="NAD(P)-binding Rossmann-fold domains"/>
    <property type="match status" value="1"/>
</dbReference>
<sequence>MTRLEGKGIIVTGGASGIGEATVRRIIEEGGRVVIADLDREQGEALAKELGEEQAKFVETDVADTPSVESLFRTTADFCGVDGVFNNAGIGAITPSADCSDDDWQKVIDINLTGVFKVARQALQIMQKQGHGSIVNCASILGHLGQSQTPAYSAAKGGVLNFTRTLAVETALDGVRVNSISPGYIQTPMLDVLDEESLEGLKQLHAMKRLGRPEEIAAATVFLLSDEASFITGADLLVDGGFTAGKS</sequence>
<dbReference type="PRINTS" id="PR00080">
    <property type="entry name" value="SDRFAMILY"/>
</dbReference>